<dbReference type="PROSITE" id="PS51918">
    <property type="entry name" value="RADICAL_SAM"/>
    <property type="match status" value="1"/>
</dbReference>
<evidence type="ECO:0000256" key="2">
    <source>
        <dbReference type="ARBA" id="ARBA00022691"/>
    </source>
</evidence>
<accession>A0A1V5MBU8</accession>
<keyword evidence="8" id="KW-0560">Oxidoreductase</keyword>
<dbReference type="GO" id="GO:0051539">
    <property type="term" value="F:4 iron, 4 sulfur cluster binding"/>
    <property type="evidence" value="ECO:0007669"/>
    <property type="project" value="UniProtKB-KW"/>
</dbReference>
<keyword evidence="1" id="KW-0004">4Fe-4S</keyword>
<proteinExistence type="predicted"/>
<keyword evidence="5 6" id="KW-0411">Iron-sulfur</keyword>
<evidence type="ECO:0000313" key="8">
    <source>
        <dbReference type="EMBL" id="OPZ90708.1"/>
    </source>
</evidence>
<sequence length="352" mass="38533">MAAGLAARDAAGQDPAAGAAARHYQARPENQVQCRLCPRECLIPAGGSGYCTVRRNENGRLRSLVYGQACSLNLDPVEKKPLYHFLPGTQTLSMAAIGCNLRCSFCQNYSISMARPGEVESLPLRPERLAALAREKSAPSISYTYSEPTAYYEYLYDSAALARKAGIRNVWVTCGYINPEPLEELCGVLDAANVDLKGFSDGVYRRVAGAKLAPVLATLATLKRKGVWLEVGYLVIPTLNDGPKELADFCAWTVKNLGPETPVHFLRFFPRYQMTNLPATPVATLERACQAARAAGSQFVYIGNVPGHRANHTYCPGCETLLIERKGYFIQQNHLKNGRCPKCGRKIPGVWS</sequence>
<dbReference type="GO" id="GO:0046872">
    <property type="term" value="F:metal ion binding"/>
    <property type="evidence" value="ECO:0007669"/>
    <property type="project" value="UniProtKB-KW"/>
</dbReference>
<dbReference type="PANTHER" id="PTHR30352:SF5">
    <property type="entry name" value="PYRUVATE FORMATE-LYASE 1-ACTIVATING ENZYME"/>
    <property type="match status" value="1"/>
</dbReference>
<dbReference type="EMBL" id="MWAK01000235">
    <property type="protein sequence ID" value="OPZ90708.1"/>
    <property type="molecule type" value="Genomic_DNA"/>
</dbReference>
<dbReference type="Pfam" id="PF04055">
    <property type="entry name" value="Radical_SAM"/>
    <property type="match status" value="1"/>
</dbReference>
<dbReference type="InterPro" id="IPR016431">
    <property type="entry name" value="Pyrv-formate_lyase-activ_prd"/>
</dbReference>
<feature type="domain" description="Radical SAM core" evidence="7">
    <location>
        <begin position="84"/>
        <end position="298"/>
    </location>
</feature>
<keyword evidence="4 6" id="KW-0408">Iron</keyword>
<comment type="cofactor">
    <cofactor evidence="6">
        <name>[4Fe-4S] cluster</name>
        <dbReference type="ChEBI" id="CHEBI:49883"/>
    </cofactor>
    <text evidence="6">Binds 1 [4Fe-4S] cluster. The cluster is coordinated with 3 cysteines and an exchangeable S-adenosyl-L-methionine.</text>
</comment>
<evidence type="ECO:0000256" key="6">
    <source>
        <dbReference type="PIRSR" id="PIRSR004869-50"/>
    </source>
</evidence>
<evidence type="ECO:0000256" key="5">
    <source>
        <dbReference type="ARBA" id="ARBA00023014"/>
    </source>
</evidence>
<dbReference type="PIRSF" id="PIRSF004869">
    <property type="entry name" value="PflX_prd"/>
    <property type="match status" value="1"/>
</dbReference>
<feature type="binding site" evidence="6">
    <location>
        <position position="106"/>
    </location>
    <ligand>
        <name>[4Fe-4S] cluster</name>
        <dbReference type="ChEBI" id="CHEBI:49883"/>
        <note>4Fe-4S-S-AdoMet</note>
    </ligand>
</feature>
<name>A0A1V5MBU8_UNCT6</name>
<dbReference type="EC" id="1.97.1.-" evidence="8"/>
<reference evidence="8 9" key="1">
    <citation type="submission" date="2017-02" db="EMBL/GenBank/DDBJ databases">
        <title>Delving into the versatile metabolic prowess of the omnipresent phylum Bacteroidetes.</title>
        <authorList>
            <person name="Nobu M.K."/>
            <person name="Mei R."/>
            <person name="Narihiro T."/>
            <person name="Kuroda K."/>
            <person name="Liu W.-T."/>
        </authorList>
    </citation>
    <scope>NUCLEOTIDE SEQUENCE [LARGE SCALE GENOMIC DNA]</scope>
    <source>
        <strain evidence="8">ADurb.Bin417</strain>
    </source>
</reference>
<dbReference type="GO" id="GO:0016491">
    <property type="term" value="F:oxidoreductase activity"/>
    <property type="evidence" value="ECO:0007669"/>
    <property type="project" value="UniProtKB-KW"/>
</dbReference>
<dbReference type="NCBIfam" id="TIGR04337">
    <property type="entry name" value="AmmeMemoSam_rS"/>
    <property type="match status" value="1"/>
</dbReference>
<dbReference type="InterPro" id="IPR027596">
    <property type="entry name" value="AmmeMemoSam_rS"/>
</dbReference>
<dbReference type="InterPro" id="IPR013785">
    <property type="entry name" value="Aldolase_TIM"/>
</dbReference>
<comment type="caution">
    <text evidence="8">The sequence shown here is derived from an EMBL/GenBank/DDBJ whole genome shotgun (WGS) entry which is preliminary data.</text>
</comment>
<dbReference type="AlphaFoldDB" id="A0A1V5MBU8"/>
<keyword evidence="2 6" id="KW-0949">S-adenosyl-L-methionine</keyword>
<dbReference type="PANTHER" id="PTHR30352">
    <property type="entry name" value="PYRUVATE FORMATE-LYASE-ACTIVATING ENZYME"/>
    <property type="match status" value="1"/>
</dbReference>
<evidence type="ECO:0000259" key="7">
    <source>
        <dbReference type="PROSITE" id="PS51918"/>
    </source>
</evidence>
<dbReference type="InterPro" id="IPR058240">
    <property type="entry name" value="rSAM_sf"/>
</dbReference>
<evidence type="ECO:0000313" key="9">
    <source>
        <dbReference type="Proteomes" id="UP000485484"/>
    </source>
</evidence>
<dbReference type="InterPro" id="IPR034457">
    <property type="entry name" value="Organic_radical-activating"/>
</dbReference>
<dbReference type="CDD" id="cd01335">
    <property type="entry name" value="Radical_SAM"/>
    <property type="match status" value="1"/>
</dbReference>
<dbReference type="SUPFAM" id="SSF102114">
    <property type="entry name" value="Radical SAM enzymes"/>
    <property type="match status" value="1"/>
</dbReference>
<feature type="binding site" evidence="6">
    <location>
        <position position="99"/>
    </location>
    <ligand>
        <name>[4Fe-4S] cluster</name>
        <dbReference type="ChEBI" id="CHEBI:49883"/>
        <note>4Fe-4S-S-AdoMet</note>
    </ligand>
</feature>
<feature type="binding site" evidence="6">
    <location>
        <position position="103"/>
    </location>
    <ligand>
        <name>[4Fe-4S] cluster</name>
        <dbReference type="ChEBI" id="CHEBI:49883"/>
        <note>4Fe-4S-S-AdoMet</note>
    </ligand>
</feature>
<dbReference type="InterPro" id="IPR007197">
    <property type="entry name" value="rSAM"/>
</dbReference>
<organism evidence="8 9">
    <name type="scientific">candidate division TA06 bacterium ADurb.Bin417</name>
    <dbReference type="NCBI Taxonomy" id="1852828"/>
    <lineage>
        <taxon>Bacteria</taxon>
        <taxon>Bacteria division TA06</taxon>
    </lineage>
</organism>
<evidence type="ECO:0000256" key="3">
    <source>
        <dbReference type="ARBA" id="ARBA00022723"/>
    </source>
</evidence>
<dbReference type="Proteomes" id="UP000485484">
    <property type="component" value="Unassembled WGS sequence"/>
</dbReference>
<protein>
    <submittedName>
        <fullName evidence="8">Benzylsuccinate synthase activating enzyme</fullName>
        <ecNumber evidence="8">1.97.1.-</ecNumber>
    </submittedName>
</protein>
<keyword evidence="3 6" id="KW-0479">Metal-binding</keyword>
<evidence type="ECO:0000256" key="1">
    <source>
        <dbReference type="ARBA" id="ARBA00022485"/>
    </source>
</evidence>
<evidence type="ECO:0000256" key="4">
    <source>
        <dbReference type="ARBA" id="ARBA00023004"/>
    </source>
</evidence>
<dbReference type="SFLD" id="SFLDS00029">
    <property type="entry name" value="Radical_SAM"/>
    <property type="match status" value="1"/>
</dbReference>
<dbReference type="SFLD" id="SFLDG01101">
    <property type="entry name" value="Uncharacterised_Radical_SAM_Su"/>
    <property type="match status" value="1"/>
</dbReference>
<dbReference type="Gene3D" id="3.20.20.70">
    <property type="entry name" value="Aldolase class I"/>
    <property type="match status" value="1"/>
</dbReference>
<gene>
    <name evidence="8" type="primary">bssD_2</name>
    <name evidence="8" type="ORF">BWY73_01258</name>
</gene>